<name>A0A8J7RZH7_9PROT</name>
<comment type="caution">
    <text evidence="5">The sequence shown here is derived from an EMBL/GenBank/DDBJ whole genome shotgun (WGS) entry which is preliminary data.</text>
</comment>
<dbReference type="GO" id="GO:0000271">
    <property type="term" value="P:polysaccharide biosynthetic process"/>
    <property type="evidence" value="ECO:0007669"/>
    <property type="project" value="TreeGrafter"/>
</dbReference>
<dbReference type="InterPro" id="IPR015424">
    <property type="entry name" value="PyrdxlP-dep_Trfase"/>
</dbReference>
<dbReference type="EMBL" id="JAGMWN010000001">
    <property type="protein sequence ID" value="MBP5855913.1"/>
    <property type="molecule type" value="Genomic_DNA"/>
</dbReference>
<reference evidence="5" key="1">
    <citation type="submission" date="2021-04" db="EMBL/GenBank/DDBJ databases">
        <authorList>
            <person name="Zhang D.-C."/>
        </authorList>
    </citation>
    <scope>NUCLEOTIDE SEQUENCE</scope>
    <source>
        <strain evidence="5">CGMCC 1.15697</strain>
    </source>
</reference>
<dbReference type="PANTHER" id="PTHR30244:SF34">
    <property type="entry name" value="DTDP-4-AMINO-4,6-DIDEOXYGALACTOSE TRANSAMINASE"/>
    <property type="match status" value="1"/>
</dbReference>
<gene>
    <name evidence="5" type="ORF">KAJ83_02755</name>
</gene>
<dbReference type="InterPro" id="IPR015422">
    <property type="entry name" value="PyrdxlP-dep_Trfase_small"/>
</dbReference>
<feature type="modified residue" description="N6-(pyridoxal phosphate)lysine" evidence="3">
    <location>
        <position position="184"/>
    </location>
</feature>
<evidence type="ECO:0000256" key="1">
    <source>
        <dbReference type="ARBA" id="ARBA00037999"/>
    </source>
</evidence>
<dbReference type="InterPro" id="IPR015421">
    <property type="entry name" value="PyrdxlP-dep_Trfase_major"/>
</dbReference>
<keyword evidence="5" id="KW-0808">Transferase</keyword>
<accession>A0A8J7RZH7</accession>
<evidence type="ECO:0000256" key="2">
    <source>
        <dbReference type="PIRSR" id="PIRSR000390-1"/>
    </source>
</evidence>
<evidence type="ECO:0000313" key="6">
    <source>
        <dbReference type="Proteomes" id="UP000672602"/>
    </source>
</evidence>
<dbReference type="GO" id="GO:0030170">
    <property type="term" value="F:pyridoxal phosphate binding"/>
    <property type="evidence" value="ECO:0007669"/>
    <property type="project" value="TreeGrafter"/>
</dbReference>
<dbReference type="SUPFAM" id="SSF53383">
    <property type="entry name" value="PLP-dependent transferases"/>
    <property type="match status" value="1"/>
</dbReference>
<dbReference type="Proteomes" id="UP000672602">
    <property type="component" value="Unassembled WGS sequence"/>
</dbReference>
<dbReference type="PANTHER" id="PTHR30244">
    <property type="entry name" value="TRANSAMINASE"/>
    <property type="match status" value="1"/>
</dbReference>
<keyword evidence="3 4" id="KW-0663">Pyridoxal phosphate</keyword>
<dbReference type="Pfam" id="PF01041">
    <property type="entry name" value="DegT_DnrJ_EryC1"/>
    <property type="match status" value="1"/>
</dbReference>
<comment type="similarity">
    <text evidence="1 4">Belongs to the DegT/DnrJ/EryC1 family.</text>
</comment>
<evidence type="ECO:0000313" key="5">
    <source>
        <dbReference type="EMBL" id="MBP5855913.1"/>
    </source>
</evidence>
<protein>
    <submittedName>
        <fullName evidence="5">DegT/DnrJ/EryC1/StrS family aminotransferase</fullName>
    </submittedName>
</protein>
<dbReference type="CDD" id="cd00616">
    <property type="entry name" value="AHBA_syn"/>
    <property type="match status" value="1"/>
</dbReference>
<sequence>MSSGDPIPFGRPMLDRAAFGRVADVLESGILVHGQVTPAFEAAFAERAGAAEAVAVSSCTAGLHLTLFVKGIGSGDRVAVPAMTHVATAHSVELQGAAPVFVDVDPATGNMDPEALAAVEGPLAAIMPVHYLGLPCDMARIRAIAAEKDAFVLEDCALALDATYDGAKAGTLGLAGSFSFYPVKHMTSIEGGMVTTNDGELAAQLRKRRAFGYNRMLGERARPGIYDVDALGFNYRMSEVEAAVGLTQLDRMDAFQAARAANARELHAGLSALDGLTVFPLEHGGARSSHYCLNAVLPRDGSVVRDRVVDGLKARGIGSSIHYPGPVPLFTYYSAKYGYRPGMFPVAEWLADQTISLPVGPHLGEDGAGRIADAFAEAYREGQKA</sequence>
<dbReference type="RefSeq" id="WP_210680477.1">
    <property type="nucleotide sequence ID" value="NZ_JAGMWN010000001.1"/>
</dbReference>
<dbReference type="Gene3D" id="3.90.1150.10">
    <property type="entry name" value="Aspartate Aminotransferase, domain 1"/>
    <property type="match status" value="1"/>
</dbReference>
<dbReference type="Gene3D" id="3.40.640.10">
    <property type="entry name" value="Type I PLP-dependent aspartate aminotransferase-like (Major domain)"/>
    <property type="match status" value="1"/>
</dbReference>
<dbReference type="AlphaFoldDB" id="A0A8J7RZH7"/>
<keyword evidence="5" id="KW-0032">Aminotransferase</keyword>
<dbReference type="InterPro" id="IPR000653">
    <property type="entry name" value="DegT/StrS_aminotransferase"/>
</dbReference>
<keyword evidence="6" id="KW-1185">Reference proteome</keyword>
<evidence type="ECO:0000256" key="4">
    <source>
        <dbReference type="RuleBase" id="RU004508"/>
    </source>
</evidence>
<feature type="active site" description="Proton acceptor" evidence="2">
    <location>
        <position position="184"/>
    </location>
</feature>
<evidence type="ECO:0000256" key="3">
    <source>
        <dbReference type="PIRSR" id="PIRSR000390-2"/>
    </source>
</evidence>
<organism evidence="5 6">
    <name type="scientific">Marivibrio halodurans</name>
    <dbReference type="NCBI Taxonomy" id="2039722"/>
    <lineage>
        <taxon>Bacteria</taxon>
        <taxon>Pseudomonadati</taxon>
        <taxon>Pseudomonadota</taxon>
        <taxon>Alphaproteobacteria</taxon>
        <taxon>Rhodospirillales</taxon>
        <taxon>Rhodospirillaceae</taxon>
        <taxon>Marivibrio</taxon>
    </lineage>
</organism>
<proteinExistence type="inferred from homology"/>
<dbReference type="PIRSF" id="PIRSF000390">
    <property type="entry name" value="PLP_StrS"/>
    <property type="match status" value="1"/>
</dbReference>
<dbReference type="GO" id="GO:0008483">
    <property type="term" value="F:transaminase activity"/>
    <property type="evidence" value="ECO:0007669"/>
    <property type="project" value="UniProtKB-KW"/>
</dbReference>